<dbReference type="InterPro" id="IPR028939">
    <property type="entry name" value="P5C_Rdtase_cat_N"/>
</dbReference>
<keyword evidence="1" id="KW-0560">Oxidoreductase</keyword>
<name>Q2RX80_RHORT</name>
<evidence type="ECO:0000259" key="2">
    <source>
        <dbReference type="Pfam" id="PF03807"/>
    </source>
</evidence>
<dbReference type="EMBL" id="CP000230">
    <property type="protein sequence ID" value="ABC21265.1"/>
    <property type="molecule type" value="Genomic_DNA"/>
</dbReference>
<dbReference type="HOGENOM" id="CLU_076368_0_2_5"/>
<proteinExistence type="predicted"/>
<dbReference type="PhylomeDB" id="Q2RX80"/>
<dbReference type="RefSeq" id="WP_011388219.1">
    <property type="nucleotide sequence ID" value="NC_007643.1"/>
</dbReference>
<organism evidence="3 4">
    <name type="scientific">Rhodospirillum rubrum (strain ATCC 11170 / ATH 1.1.1 / DSM 467 / LMG 4362 / NCIMB 8255 / S1)</name>
    <dbReference type="NCBI Taxonomy" id="269796"/>
    <lineage>
        <taxon>Bacteria</taxon>
        <taxon>Pseudomonadati</taxon>
        <taxon>Pseudomonadota</taxon>
        <taxon>Alphaproteobacteria</taxon>
        <taxon>Rhodospirillales</taxon>
        <taxon>Rhodospirillaceae</taxon>
        <taxon>Rhodospirillum</taxon>
    </lineage>
</organism>
<dbReference type="AlphaFoldDB" id="Q2RX80"/>
<reference evidence="3 4" key="1">
    <citation type="journal article" date="2011" name="Stand. Genomic Sci.">
        <title>Complete genome sequence of Rhodospirillum rubrum type strain (S1).</title>
        <authorList>
            <person name="Munk A.C."/>
            <person name="Copeland A."/>
            <person name="Lucas S."/>
            <person name="Lapidus A."/>
            <person name="Del Rio T.G."/>
            <person name="Barry K."/>
            <person name="Detter J.C."/>
            <person name="Hammon N."/>
            <person name="Israni S."/>
            <person name="Pitluck S."/>
            <person name="Brettin T."/>
            <person name="Bruce D."/>
            <person name="Han C."/>
            <person name="Tapia R."/>
            <person name="Gilna P."/>
            <person name="Schmutz J."/>
            <person name="Larimer F."/>
            <person name="Land M."/>
            <person name="Kyrpides N.C."/>
            <person name="Mavromatis K."/>
            <person name="Richardson P."/>
            <person name="Rohde M."/>
            <person name="Goker M."/>
            <person name="Klenk H.P."/>
            <person name="Zhang Y."/>
            <person name="Roberts G.P."/>
            <person name="Reslewic S."/>
            <person name="Schwartz D.C."/>
        </authorList>
    </citation>
    <scope>NUCLEOTIDE SEQUENCE [LARGE SCALE GENOMIC DNA]</scope>
    <source>
        <strain evidence="4">ATCC 11170 / ATH 1.1.1 / DSM 467 / LMG 4362 / NCIMB 8255 / S1</strain>
    </source>
</reference>
<dbReference type="PANTHER" id="PTHR14239">
    <property type="entry name" value="DUDULIN-RELATED"/>
    <property type="match status" value="1"/>
</dbReference>
<evidence type="ECO:0000313" key="3">
    <source>
        <dbReference type="EMBL" id="ABC21265.1"/>
    </source>
</evidence>
<protein>
    <submittedName>
        <fullName evidence="3">NADP oxidoreductase, coenzyme F420-dependent</fullName>
    </submittedName>
</protein>
<dbReference type="GO" id="GO:0016491">
    <property type="term" value="F:oxidoreductase activity"/>
    <property type="evidence" value="ECO:0007669"/>
    <property type="project" value="UniProtKB-KW"/>
</dbReference>
<dbReference type="InterPro" id="IPR036291">
    <property type="entry name" value="NAD(P)-bd_dom_sf"/>
</dbReference>
<dbReference type="eggNOG" id="COG2085">
    <property type="taxonomic scope" value="Bacteria"/>
</dbReference>
<dbReference type="Gene3D" id="3.40.50.720">
    <property type="entry name" value="NAD(P)-binding Rossmann-like Domain"/>
    <property type="match status" value="1"/>
</dbReference>
<dbReference type="Pfam" id="PF03807">
    <property type="entry name" value="F420_oxidored"/>
    <property type="match status" value="1"/>
</dbReference>
<dbReference type="KEGG" id="rru:Rru_A0460"/>
<dbReference type="PATRIC" id="fig|269796.9.peg.516"/>
<dbReference type="InterPro" id="IPR051267">
    <property type="entry name" value="STEAP_metalloreductase"/>
</dbReference>
<gene>
    <name evidence="3" type="ordered locus">Rru_A0460</name>
</gene>
<accession>Q2RX80</accession>
<dbReference type="SUPFAM" id="SSF51735">
    <property type="entry name" value="NAD(P)-binding Rossmann-fold domains"/>
    <property type="match status" value="1"/>
</dbReference>
<keyword evidence="4" id="KW-1185">Reference proteome</keyword>
<dbReference type="STRING" id="269796.Rru_A0460"/>
<dbReference type="Proteomes" id="UP000001929">
    <property type="component" value="Chromosome"/>
</dbReference>
<evidence type="ECO:0000256" key="1">
    <source>
        <dbReference type="ARBA" id="ARBA00023002"/>
    </source>
</evidence>
<sequence length="208" mass="21607">MKIGLIGAGVVGRAIATLAVRAGHQVMLSNSRGPHTLFSLRAAVGCAIGTVDEAAAFGDIGVVAVPLAAYRAVPAAALAGKVVIDTNNYYPERDGAIAELDDKRTTTSELLARHLPASRIVKAFNAITMTDLDRDGRPAGSPNRRALPVAGDDAKGKAIAIALLDAFGFDALDAGPLSQGWRFERGTPAYCVALTRDALEKTLAATTR</sequence>
<feature type="domain" description="Pyrroline-5-carboxylate reductase catalytic N-terminal" evidence="2">
    <location>
        <begin position="2"/>
        <end position="89"/>
    </location>
</feature>
<dbReference type="EnsemblBacteria" id="ABC21265">
    <property type="protein sequence ID" value="ABC21265"/>
    <property type="gene ID" value="Rru_A0460"/>
</dbReference>
<evidence type="ECO:0000313" key="4">
    <source>
        <dbReference type="Proteomes" id="UP000001929"/>
    </source>
</evidence>